<evidence type="ECO:0000313" key="5">
    <source>
        <dbReference type="EMBL" id="MCQ8104908.1"/>
    </source>
</evidence>
<dbReference type="PIRSF" id="PIRSF006278">
    <property type="entry name" value="ACCD_DCysDesulf"/>
    <property type="match status" value="1"/>
</dbReference>
<dbReference type="Pfam" id="PF00291">
    <property type="entry name" value="PALP"/>
    <property type="match status" value="1"/>
</dbReference>
<dbReference type="Gene3D" id="3.40.50.1100">
    <property type="match status" value="2"/>
</dbReference>
<reference evidence="5 6" key="1">
    <citation type="submission" date="2022-07" db="EMBL/GenBank/DDBJ databases">
        <title>Methylomonas rivi sp. nov., Methylomonas rosea sp. nov., Methylomonas aureus sp. nov. and Methylomonas subterranea sp. nov., four novel methanotrophs isolated from a freshwater creek and the deep terrestrial subsurface.</title>
        <authorList>
            <person name="Abin C."/>
            <person name="Sankaranarayanan K."/>
            <person name="Garner C."/>
            <person name="Sindelar R."/>
            <person name="Kotary K."/>
            <person name="Garner R."/>
            <person name="Barclay S."/>
            <person name="Lawson P."/>
            <person name="Krumholz L."/>
        </authorList>
    </citation>
    <scope>NUCLEOTIDE SEQUENCE [LARGE SCALE GENOMIC DNA]</scope>
    <source>
        <strain evidence="5 6">SURF-2</strain>
    </source>
</reference>
<name>A0ABT1THH9_9GAMM</name>
<dbReference type="SUPFAM" id="SSF53686">
    <property type="entry name" value="Tryptophan synthase beta subunit-like PLP-dependent enzymes"/>
    <property type="match status" value="1"/>
</dbReference>
<evidence type="ECO:0000259" key="4">
    <source>
        <dbReference type="Pfam" id="PF00291"/>
    </source>
</evidence>
<evidence type="ECO:0000313" key="6">
    <source>
        <dbReference type="Proteomes" id="UP001524499"/>
    </source>
</evidence>
<comment type="similarity">
    <text evidence="2">Belongs to the ACC deaminase/D-cysteine desulfhydrase family.</text>
</comment>
<organism evidence="5 6">
    <name type="scientific">Methylomonas subterranea</name>
    <dbReference type="NCBI Taxonomy" id="2952225"/>
    <lineage>
        <taxon>Bacteria</taxon>
        <taxon>Pseudomonadati</taxon>
        <taxon>Pseudomonadota</taxon>
        <taxon>Gammaproteobacteria</taxon>
        <taxon>Methylococcales</taxon>
        <taxon>Methylococcaceae</taxon>
        <taxon>Methylomonas</taxon>
    </lineage>
</organism>
<feature type="domain" description="Tryptophan synthase beta chain-like PALP" evidence="4">
    <location>
        <begin position="22"/>
        <end position="296"/>
    </location>
</feature>
<comment type="caution">
    <text evidence="5">The sequence shown here is derived from an EMBL/GenBank/DDBJ whole genome shotgun (WGS) entry which is preliminary data.</text>
</comment>
<gene>
    <name evidence="5" type="ORF">NP590_12405</name>
</gene>
<sequence length="311" mass="34052">MTDRLHPRLLALQRRLGISSLTPLVDPKLSASGIELWIKRDDLLHPIISGNKWRKLKYILNDALNVGAHTLVSMGGAYSNHLHALAYIGKCLGLKTVAYVRGEQPAIFTPTLRDLSQWGMELRFVSRGDYRRLRGFKGIDMPDLRAGQYWLPEGGAAELALKGVAEIVDEIPLGYEHLFVPCGTGTTLAGLIGAVPAHCRVSGVAVLKGADFLRADVARLLAADSVHTDWQIILDYHFGGFAKSSPALTEFVSQFIAAHGITLEAVYSGKLLFAIYDLLQKDYFKRGQRVVVIHTGGLQGARPCISHSANM</sequence>
<proteinExistence type="inferred from homology"/>
<dbReference type="Proteomes" id="UP001524499">
    <property type="component" value="Unassembled WGS sequence"/>
</dbReference>
<dbReference type="InterPro" id="IPR036052">
    <property type="entry name" value="TrpB-like_PALP_sf"/>
</dbReference>
<dbReference type="InterPro" id="IPR001926">
    <property type="entry name" value="TrpB-like_PALP"/>
</dbReference>
<evidence type="ECO:0000256" key="1">
    <source>
        <dbReference type="ARBA" id="ARBA00001933"/>
    </source>
</evidence>
<evidence type="ECO:0000256" key="2">
    <source>
        <dbReference type="ARBA" id="ARBA00008639"/>
    </source>
</evidence>
<dbReference type="RefSeq" id="WP_256602744.1">
    <property type="nucleotide sequence ID" value="NZ_JANIBJ010000021.1"/>
</dbReference>
<comment type="cofactor">
    <cofactor evidence="1">
        <name>pyridoxal 5'-phosphate</name>
        <dbReference type="ChEBI" id="CHEBI:597326"/>
    </cofactor>
</comment>
<keyword evidence="3" id="KW-0663">Pyridoxal phosphate</keyword>
<dbReference type="InterPro" id="IPR027278">
    <property type="entry name" value="ACCD_DCysDesulf"/>
</dbReference>
<evidence type="ECO:0000256" key="3">
    <source>
        <dbReference type="ARBA" id="ARBA00022898"/>
    </source>
</evidence>
<dbReference type="PANTHER" id="PTHR43780:SF2">
    <property type="entry name" value="1-AMINOCYCLOPROPANE-1-CARBOXYLATE DEAMINASE-RELATED"/>
    <property type="match status" value="1"/>
</dbReference>
<protein>
    <submittedName>
        <fullName evidence="5">Pyridoxal-phosphate dependent enzyme</fullName>
    </submittedName>
</protein>
<dbReference type="EMBL" id="JANIBJ010000021">
    <property type="protein sequence ID" value="MCQ8104908.1"/>
    <property type="molecule type" value="Genomic_DNA"/>
</dbReference>
<dbReference type="PANTHER" id="PTHR43780">
    <property type="entry name" value="1-AMINOCYCLOPROPANE-1-CARBOXYLATE DEAMINASE-RELATED"/>
    <property type="match status" value="1"/>
</dbReference>
<keyword evidence="6" id="KW-1185">Reference proteome</keyword>
<accession>A0ABT1THH9</accession>